<dbReference type="AlphaFoldDB" id="A0AAN9XP40"/>
<reference evidence="1 2" key="1">
    <citation type="submission" date="2024-01" db="EMBL/GenBank/DDBJ databases">
        <title>The genomes of 5 underutilized Papilionoideae crops provide insights into root nodulation and disease resistanc.</title>
        <authorList>
            <person name="Jiang F."/>
        </authorList>
    </citation>
    <scope>NUCLEOTIDE SEQUENCE [LARGE SCALE GENOMIC DNA]</scope>
    <source>
        <strain evidence="1">DUOXIRENSHENG_FW03</strain>
        <tissue evidence="1">Leaves</tissue>
    </source>
</reference>
<proteinExistence type="predicted"/>
<accession>A0AAN9XP40</accession>
<sequence>MPFSALALVDTLLAQHNILLDTYPTQCNALLNTYLTLHNTLLGTRLTRHNAILNTWATWQSLCLTLILLNTPYSFVTDSPIGDSSSKDSNSTSLAILLFFILKLTLEDTKSISRANISDEELVGTFCHGHMQREVLTL</sequence>
<gene>
    <name evidence="1" type="ORF">VNO78_12255</name>
</gene>
<name>A0AAN9XP40_PSOTE</name>
<evidence type="ECO:0000313" key="1">
    <source>
        <dbReference type="EMBL" id="KAK7400946.1"/>
    </source>
</evidence>
<keyword evidence="2" id="KW-1185">Reference proteome</keyword>
<organism evidence="1 2">
    <name type="scientific">Psophocarpus tetragonolobus</name>
    <name type="common">Winged bean</name>
    <name type="synonym">Dolichos tetragonolobus</name>
    <dbReference type="NCBI Taxonomy" id="3891"/>
    <lineage>
        <taxon>Eukaryota</taxon>
        <taxon>Viridiplantae</taxon>
        <taxon>Streptophyta</taxon>
        <taxon>Embryophyta</taxon>
        <taxon>Tracheophyta</taxon>
        <taxon>Spermatophyta</taxon>
        <taxon>Magnoliopsida</taxon>
        <taxon>eudicotyledons</taxon>
        <taxon>Gunneridae</taxon>
        <taxon>Pentapetalae</taxon>
        <taxon>rosids</taxon>
        <taxon>fabids</taxon>
        <taxon>Fabales</taxon>
        <taxon>Fabaceae</taxon>
        <taxon>Papilionoideae</taxon>
        <taxon>50 kb inversion clade</taxon>
        <taxon>NPAAA clade</taxon>
        <taxon>indigoferoid/millettioid clade</taxon>
        <taxon>Phaseoleae</taxon>
        <taxon>Psophocarpus</taxon>
    </lineage>
</organism>
<dbReference type="EMBL" id="JAYMYS010000003">
    <property type="protein sequence ID" value="KAK7400946.1"/>
    <property type="molecule type" value="Genomic_DNA"/>
</dbReference>
<evidence type="ECO:0000313" key="2">
    <source>
        <dbReference type="Proteomes" id="UP001386955"/>
    </source>
</evidence>
<comment type="caution">
    <text evidence="1">The sequence shown here is derived from an EMBL/GenBank/DDBJ whole genome shotgun (WGS) entry which is preliminary data.</text>
</comment>
<dbReference type="Proteomes" id="UP001386955">
    <property type="component" value="Unassembled WGS sequence"/>
</dbReference>
<protein>
    <submittedName>
        <fullName evidence="1">Uncharacterized protein</fullName>
    </submittedName>
</protein>